<name>A0A6N9T3M0_9HYPH</name>
<dbReference type="PANTHER" id="PTHR43280">
    <property type="entry name" value="ARAC-FAMILY TRANSCRIPTIONAL REGULATOR"/>
    <property type="match status" value="1"/>
</dbReference>
<feature type="transmembrane region" description="Helical" evidence="5">
    <location>
        <begin position="91"/>
        <end position="111"/>
    </location>
</feature>
<dbReference type="InterPro" id="IPR018060">
    <property type="entry name" value="HTH_AraC"/>
</dbReference>
<keyword evidence="8" id="KW-1185">Reference proteome</keyword>
<sequence>MLFIPLPFVVAILAFVLFVVAIRNDDEDRPPNIPFLALILANVLQSLLVGLRWGYGVDAVMYISPVVAATIPPLVYAGICQLIGRSWFSPSLRVGVHALPVLLIAALTVLWRAAIDIALVLIFVGYAIAILLFVRPGTDALRLAALDSAGPAYRAILFAAGALLLSALGDAFIFFEVEWMHGRSAPLVIMSGQLAALVILSVAVVAMGRSRPVAGTTDMPEVAKEVVSSEEKAKTMTAIQTLMQERAIYRDCDLTLDRLARRVCIPARQISIAINEATGKNVSQYVNAFRISEACNLLSKTKRPVTEIMFEVGFQTKSNFNREFRRSTEMTPLEWRRKHPADGKAAGVGPISGLSTA</sequence>
<keyword evidence="5" id="KW-0812">Transmembrane</keyword>
<keyword evidence="5" id="KW-1133">Transmembrane helix</keyword>
<dbReference type="SUPFAM" id="SSF46689">
    <property type="entry name" value="Homeodomain-like"/>
    <property type="match status" value="1"/>
</dbReference>
<evidence type="ECO:0000313" key="8">
    <source>
        <dbReference type="Proteomes" id="UP000469011"/>
    </source>
</evidence>
<evidence type="ECO:0000313" key="7">
    <source>
        <dbReference type="EMBL" id="NDW04646.1"/>
    </source>
</evidence>
<feature type="region of interest" description="Disordered" evidence="4">
    <location>
        <begin position="331"/>
        <end position="357"/>
    </location>
</feature>
<feature type="transmembrane region" description="Helical" evidence="5">
    <location>
        <begin position="35"/>
        <end position="53"/>
    </location>
</feature>
<dbReference type="SMART" id="SM00342">
    <property type="entry name" value="HTH_ARAC"/>
    <property type="match status" value="1"/>
</dbReference>
<feature type="transmembrane region" description="Helical" evidence="5">
    <location>
        <begin position="155"/>
        <end position="175"/>
    </location>
</feature>
<evidence type="ECO:0000256" key="2">
    <source>
        <dbReference type="ARBA" id="ARBA00023125"/>
    </source>
</evidence>
<dbReference type="AlphaFoldDB" id="A0A6N9T3M0"/>
<feature type="transmembrane region" description="Helical" evidence="5">
    <location>
        <begin position="187"/>
        <end position="207"/>
    </location>
</feature>
<organism evidence="7 8">
    <name type="scientific">Jiella pacifica</name>
    <dbReference type="NCBI Taxonomy" id="2696469"/>
    <lineage>
        <taxon>Bacteria</taxon>
        <taxon>Pseudomonadati</taxon>
        <taxon>Pseudomonadota</taxon>
        <taxon>Alphaproteobacteria</taxon>
        <taxon>Hyphomicrobiales</taxon>
        <taxon>Aurantimonadaceae</taxon>
        <taxon>Jiella</taxon>
    </lineage>
</organism>
<feature type="transmembrane region" description="Helical" evidence="5">
    <location>
        <begin position="59"/>
        <end position="79"/>
    </location>
</feature>
<dbReference type="GO" id="GO:0003700">
    <property type="term" value="F:DNA-binding transcription factor activity"/>
    <property type="evidence" value="ECO:0007669"/>
    <property type="project" value="InterPro"/>
</dbReference>
<protein>
    <submittedName>
        <fullName evidence="7">Helix-turn-helix domain-containing protein</fullName>
    </submittedName>
</protein>
<reference evidence="7 8" key="1">
    <citation type="submission" date="2020-01" db="EMBL/GenBank/DDBJ databases">
        <title>Jiella pacifica sp. nov.</title>
        <authorList>
            <person name="Xue Z."/>
            <person name="Zhu S."/>
            <person name="Chen J."/>
            <person name="Yang J."/>
        </authorList>
    </citation>
    <scope>NUCLEOTIDE SEQUENCE [LARGE SCALE GENOMIC DNA]</scope>
    <source>
        <strain evidence="7 8">40Bstr34</strain>
    </source>
</reference>
<evidence type="ECO:0000256" key="5">
    <source>
        <dbReference type="SAM" id="Phobius"/>
    </source>
</evidence>
<dbReference type="EMBL" id="JAAAMG010000006">
    <property type="protein sequence ID" value="NDW04646.1"/>
    <property type="molecule type" value="Genomic_DNA"/>
</dbReference>
<keyword evidence="2" id="KW-0238">DNA-binding</keyword>
<accession>A0A6N9T3M0</accession>
<dbReference type="Gene3D" id="1.10.10.60">
    <property type="entry name" value="Homeodomain-like"/>
    <property type="match status" value="2"/>
</dbReference>
<dbReference type="PROSITE" id="PS01124">
    <property type="entry name" value="HTH_ARAC_FAMILY_2"/>
    <property type="match status" value="1"/>
</dbReference>
<keyword evidence="1" id="KW-0805">Transcription regulation</keyword>
<dbReference type="RefSeq" id="WP_163462897.1">
    <property type="nucleotide sequence ID" value="NZ_JAAAMG010000006.1"/>
</dbReference>
<feature type="transmembrane region" description="Helical" evidence="5">
    <location>
        <begin position="6"/>
        <end position="23"/>
    </location>
</feature>
<evidence type="ECO:0000256" key="4">
    <source>
        <dbReference type="SAM" id="MobiDB-lite"/>
    </source>
</evidence>
<proteinExistence type="predicted"/>
<evidence type="ECO:0000259" key="6">
    <source>
        <dbReference type="PROSITE" id="PS01124"/>
    </source>
</evidence>
<dbReference type="Pfam" id="PF12833">
    <property type="entry name" value="HTH_18"/>
    <property type="match status" value="1"/>
</dbReference>
<dbReference type="InterPro" id="IPR009057">
    <property type="entry name" value="Homeodomain-like_sf"/>
</dbReference>
<dbReference type="Proteomes" id="UP000469011">
    <property type="component" value="Unassembled WGS sequence"/>
</dbReference>
<dbReference type="PANTHER" id="PTHR43280:SF29">
    <property type="entry name" value="ARAC-FAMILY TRANSCRIPTIONAL REGULATOR"/>
    <property type="match status" value="1"/>
</dbReference>
<evidence type="ECO:0000256" key="1">
    <source>
        <dbReference type="ARBA" id="ARBA00023015"/>
    </source>
</evidence>
<gene>
    <name evidence="7" type="ORF">GTK09_09420</name>
</gene>
<evidence type="ECO:0000256" key="3">
    <source>
        <dbReference type="ARBA" id="ARBA00023163"/>
    </source>
</evidence>
<keyword evidence="3" id="KW-0804">Transcription</keyword>
<comment type="caution">
    <text evidence="7">The sequence shown here is derived from an EMBL/GenBank/DDBJ whole genome shotgun (WGS) entry which is preliminary data.</text>
</comment>
<feature type="transmembrane region" description="Helical" evidence="5">
    <location>
        <begin position="117"/>
        <end position="134"/>
    </location>
</feature>
<feature type="domain" description="HTH araC/xylS-type" evidence="6">
    <location>
        <begin position="233"/>
        <end position="338"/>
    </location>
</feature>
<dbReference type="GO" id="GO:0043565">
    <property type="term" value="F:sequence-specific DNA binding"/>
    <property type="evidence" value="ECO:0007669"/>
    <property type="project" value="InterPro"/>
</dbReference>
<keyword evidence="5" id="KW-0472">Membrane</keyword>